<feature type="compositionally biased region" description="Low complexity" evidence="8">
    <location>
        <begin position="1"/>
        <end position="31"/>
    </location>
</feature>
<keyword evidence="6" id="KW-0539">Nucleus</keyword>
<keyword evidence="2" id="KW-0677">Repeat</keyword>
<accession>A0A2T7D0V3</accession>
<dbReference type="Gramene" id="PUZ49204">
    <property type="protein sequence ID" value="PUZ49204"/>
    <property type="gene ID" value="GQ55_7G307700"/>
</dbReference>
<feature type="compositionally biased region" description="Low complexity" evidence="8">
    <location>
        <begin position="424"/>
        <end position="439"/>
    </location>
</feature>
<feature type="region of interest" description="Disordered" evidence="8">
    <location>
        <begin position="326"/>
        <end position="346"/>
    </location>
</feature>
<organism evidence="10 11">
    <name type="scientific">Panicum hallii var. hallii</name>
    <dbReference type="NCBI Taxonomy" id="1504633"/>
    <lineage>
        <taxon>Eukaryota</taxon>
        <taxon>Viridiplantae</taxon>
        <taxon>Streptophyta</taxon>
        <taxon>Embryophyta</taxon>
        <taxon>Tracheophyta</taxon>
        <taxon>Spermatophyta</taxon>
        <taxon>Magnoliopsida</taxon>
        <taxon>Liliopsida</taxon>
        <taxon>Poales</taxon>
        <taxon>Poaceae</taxon>
        <taxon>PACMAD clade</taxon>
        <taxon>Panicoideae</taxon>
        <taxon>Panicodae</taxon>
        <taxon>Paniceae</taxon>
        <taxon>Panicinae</taxon>
        <taxon>Panicum</taxon>
        <taxon>Panicum sect. Panicum</taxon>
    </lineage>
</organism>
<dbReference type="FunFam" id="3.30.730.10:FF:000004">
    <property type="entry name" value="AP2-like ethylene-responsive transcription factor"/>
    <property type="match status" value="1"/>
</dbReference>
<feature type="compositionally biased region" description="Low complexity" evidence="8">
    <location>
        <begin position="82"/>
        <end position="100"/>
    </location>
</feature>
<dbReference type="GO" id="GO:0005634">
    <property type="term" value="C:nucleus"/>
    <property type="evidence" value="ECO:0007669"/>
    <property type="project" value="UniProtKB-SubCell"/>
</dbReference>
<dbReference type="Proteomes" id="UP000244336">
    <property type="component" value="Chromosome 7"/>
</dbReference>
<evidence type="ECO:0000256" key="7">
    <source>
        <dbReference type="ARBA" id="ARBA00037973"/>
    </source>
</evidence>
<keyword evidence="3" id="KW-0805">Transcription regulation</keyword>
<dbReference type="OrthoDB" id="207175at2759"/>
<comment type="subcellular location">
    <subcellularLocation>
        <location evidence="1">Nucleus</location>
    </subcellularLocation>
</comment>
<reference evidence="10 11" key="1">
    <citation type="submission" date="2018-04" db="EMBL/GenBank/DDBJ databases">
        <title>WGS assembly of Panicum hallii var. hallii HAL2.</title>
        <authorList>
            <person name="Lovell J."/>
            <person name="Jenkins J."/>
            <person name="Lowry D."/>
            <person name="Mamidi S."/>
            <person name="Sreedasyam A."/>
            <person name="Weng X."/>
            <person name="Barry K."/>
            <person name="Bonette J."/>
            <person name="Campitelli B."/>
            <person name="Daum C."/>
            <person name="Gordon S."/>
            <person name="Gould B."/>
            <person name="Lipzen A."/>
            <person name="MacQueen A."/>
            <person name="Palacio-Mejia J."/>
            <person name="Plott C."/>
            <person name="Shakirov E."/>
            <person name="Shu S."/>
            <person name="Yoshinaga Y."/>
            <person name="Zane M."/>
            <person name="Rokhsar D."/>
            <person name="Grimwood J."/>
            <person name="Schmutz J."/>
            <person name="Juenger T."/>
        </authorList>
    </citation>
    <scope>NUCLEOTIDE SEQUENCE [LARGE SCALE GENOMIC DNA]</scope>
    <source>
        <strain evidence="11">cv. HAL2</strain>
    </source>
</reference>
<comment type="similarity">
    <text evidence="7">Belongs to the AP2/ERF transcription factor family. AP2 subfamily.</text>
</comment>
<feature type="region of interest" description="Disordered" evidence="8">
    <location>
        <begin position="274"/>
        <end position="309"/>
    </location>
</feature>
<dbReference type="Pfam" id="PF00847">
    <property type="entry name" value="AP2"/>
    <property type="match status" value="2"/>
</dbReference>
<dbReference type="PANTHER" id="PTHR32467:SF142">
    <property type="entry name" value="FLORAL HOMEOTIC PROTEIN APETALA 2"/>
    <property type="match status" value="1"/>
</dbReference>
<keyword evidence="4" id="KW-0238">DNA-binding</keyword>
<evidence type="ECO:0000256" key="2">
    <source>
        <dbReference type="ARBA" id="ARBA00022737"/>
    </source>
</evidence>
<feature type="domain" description="AP2/ERF" evidence="9">
    <location>
        <begin position="113"/>
        <end position="169"/>
    </location>
</feature>
<gene>
    <name evidence="10" type="ORF">GQ55_7G307700</name>
</gene>
<dbReference type="CDD" id="cd00018">
    <property type="entry name" value="AP2"/>
    <property type="match status" value="1"/>
</dbReference>
<feature type="region of interest" description="Disordered" evidence="8">
    <location>
        <begin position="82"/>
        <end position="114"/>
    </location>
</feature>
<dbReference type="GO" id="GO:0003677">
    <property type="term" value="F:DNA binding"/>
    <property type="evidence" value="ECO:0007669"/>
    <property type="project" value="UniProtKB-KW"/>
</dbReference>
<dbReference type="AlphaFoldDB" id="A0A2T7D0V3"/>
<evidence type="ECO:0000256" key="3">
    <source>
        <dbReference type="ARBA" id="ARBA00023015"/>
    </source>
</evidence>
<evidence type="ECO:0000256" key="1">
    <source>
        <dbReference type="ARBA" id="ARBA00004123"/>
    </source>
</evidence>
<feature type="region of interest" description="Disordered" evidence="8">
    <location>
        <begin position="1"/>
        <end position="46"/>
    </location>
</feature>
<dbReference type="SMART" id="SM00380">
    <property type="entry name" value="AP2"/>
    <property type="match status" value="2"/>
</dbReference>
<dbReference type="PANTHER" id="PTHR32467">
    <property type="entry name" value="AP2-LIKE ETHYLENE-RESPONSIVE TRANSCRIPTION FACTOR"/>
    <property type="match status" value="1"/>
</dbReference>
<sequence length="462" mass="48679">MWDLNDSPAAEATPPSPSADDSGASSSSAAALVEIPDDADEDSAAAAADAVVTRQFFPAPAVAAAGARAGWLRLSAAAPPPAAGANGATAAGPAGATASSKKSRRGPRSRSSQYRGVTFYRRTGRWESHIWDCGKQVYLGGFDTAHAAARAYDRAAIKFRGVEADINFSLEDYDDDMKQMGNLSKEEFVHVLRRQSTGFPRGSSKYRGVTLHKCGRWEARMGQFLGKKYVYLGLFDTEEEAARAYDRAAIKCNGKDAVTNFDPSIYAEEIEPAAAKGGGDEHNLDLSLGSSAGSKRGSLDGGDDETSDQRVPMAFDIDWQTAAARSTKAKFDASSKQPQMPPPPPAFQAAHHLPFSPRHHQQFLSNGGDPGTAGGLSLAIGGAGGGGGHWPPHLHQQQQRLLHGWGNGGGTSWPLPPHPPPPTNAAAATAAAASSRFPPYVTTQGPPSWVQKNGFHSLARPT</sequence>
<feature type="domain" description="AP2/ERF" evidence="9">
    <location>
        <begin position="205"/>
        <end position="262"/>
    </location>
</feature>
<evidence type="ECO:0000259" key="9">
    <source>
        <dbReference type="PROSITE" id="PS51032"/>
    </source>
</evidence>
<name>A0A2T7D0V3_9POAL</name>
<evidence type="ECO:0000256" key="8">
    <source>
        <dbReference type="SAM" id="MobiDB-lite"/>
    </source>
</evidence>
<evidence type="ECO:0000313" key="11">
    <source>
        <dbReference type="Proteomes" id="UP000244336"/>
    </source>
</evidence>
<dbReference type="InterPro" id="IPR036955">
    <property type="entry name" value="AP2/ERF_dom_sf"/>
</dbReference>
<dbReference type="GO" id="GO:0003700">
    <property type="term" value="F:DNA-binding transcription factor activity"/>
    <property type="evidence" value="ECO:0007669"/>
    <property type="project" value="InterPro"/>
</dbReference>
<dbReference type="PROSITE" id="PS51032">
    <property type="entry name" value="AP2_ERF"/>
    <property type="match status" value="2"/>
</dbReference>
<feature type="compositionally biased region" description="Pro residues" evidence="8">
    <location>
        <begin position="414"/>
        <end position="423"/>
    </location>
</feature>
<keyword evidence="5" id="KW-0804">Transcription</keyword>
<proteinExistence type="inferred from homology"/>
<dbReference type="FunFam" id="3.30.730.10:FF:000002">
    <property type="entry name" value="AP2-like ethylene-responsive transcription factor"/>
    <property type="match status" value="1"/>
</dbReference>
<dbReference type="GO" id="GO:0009909">
    <property type="term" value="P:regulation of flower development"/>
    <property type="evidence" value="ECO:0007669"/>
    <property type="project" value="UniProtKB-ARBA"/>
</dbReference>
<feature type="compositionally biased region" description="Low complexity" evidence="8">
    <location>
        <begin position="390"/>
        <end position="404"/>
    </location>
</feature>
<dbReference type="SUPFAM" id="SSF54171">
    <property type="entry name" value="DNA-binding domain"/>
    <property type="match status" value="2"/>
</dbReference>
<keyword evidence="11" id="KW-1185">Reference proteome</keyword>
<evidence type="ECO:0000256" key="5">
    <source>
        <dbReference type="ARBA" id="ARBA00023163"/>
    </source>
</evidence>
<evidence type="ECO:0000256" key="6">
    <source>
        <dbReference type="ARBA" id="ARBA00023242"/>
    </source>
</evidence>
<dbReference type="InterPro" id="IPR001471">
    <property type="entry name" value="AP2/ERF_dom"/>
</dbReference>
<dbReference type="InterPro" id="IPR016177">
    <property type="entry name" value="DNA-bd_dom_sf"/>
</dbReference>
<feature type="region of interest" description="Disordered" evidence="8">
    <location>
        <begin position="369"/>
        <end position="462"/>
    </location>
</feature>
<evidence type="ECO:0000256" key="4">
    <source>
        <dbReference type="ARBA" id="ARBA00023125"/>
    </source>
</evidence>
<evidence type="ECO:0000313" key="10">
    <source>
        <dbReference type="EMBL" id="PUZ49204.1"/>
    </source>
</evidence>
<dbReference type="EMBL" id="CM009755">
    <property type="protein sequence ID" value="PUZ49204.1"/>
    <property type="molecule type" value="Genomic_DNA"/>
</dbReference>
<protein>
    <recommendedName>
        <fullName evidence="9">AP2/ERF domain-containing protein</fullName>
    </recommendedName>
</protein>
<dbReference type="Gene3D" id="3.30.730.10">
    <property type="entry name" value="AP2/ERF domain"/>
    <property type="match status" value="2"/>
</dbReference>